<name>A0AAV6UJN0_9ARAC</name>
<dbReference type="Proteomes" id="UP000827092">
    <property type="component" value="Unassembled WGS sequence"/>
</dbReference>
<proteinExistence type="predicted"/>
<reference evidence="1 2" key="1">
    <citation type="journal article" date="2022" name="Nat. Ecol. Evol.">
        <title>A masculinizing supergene underlies an exaggerated male reproductive morph in a spider.</title>
        <authorList>
            <person name="Hendrickx F."/>
            <person name="De Corte Z."/>
            <person name="Sonet G."/>
            <person name="Van Belleghem S.M."/>
            <person name="Kostlbacher S."/>
            <person name="Vangestel C."/>
        </authorList>
    </citation>
    <scope>NUCLEOTIDE SEQUENCE [LARGE SCALE GENOMIC DNA]</scope>
    <source>
        <strain evidence="1">W744_W776</strain>
    </source>
</reference>
<keyword evidence="2" id="KW-1185">Reference proteome</keyword>
<evidence type="ECO:0000313" key="2">
    <source>
        <dbReference type="Proteomes" id="UP000827092"/>
    </source>
</evidence>
<dbReference type="EMBL" id="JAFNEN010000395">
    <property type="protein sequence ID" value="KAG8183953.1"/>
    <property type="molecule type" value="Genomic_DNA"/>
</dbReference>
<protein>
    <submittedName>
        <fullName evidence="1">Uncharacterized protein</fullName>
    </submittedName>
</protein>
<sequence length="106" mass="11690">MKKKNSYHHICPLLVVDIDFGGDSSSRQEQPSSTRVLFYFRIAGLSFGWMEEVLSSPGQCARRGDGCTTLSSSVNPDIACSRLPGSGRQVLVKRGERNINTTEIQI</sequence>
<organism evidence="1 2">
    <name type="scientific">Oedothorax gibbosus</name>
    <dbReference type="NCBI Taxonomy" id="931172"/>
    <lineage>
        <taxon>Eukaryota</taxon>
        <taxon>Metazoa</taxon>
        <taxon>Ecdysozoa</taxon>
        <taxon>Arthropoda</taxon>
        <taxon>Chelicerata</taxon>
        <taxon>Arachnida</taxon>
        <taxon>Araneae</taxon>
        <taxon>Araneomorphae</taxon>
        <taxon>Entelegynae</taxon>
        <taxon>Araneoidea</taxon>
        <taxon>Linyphiidae</taxon>
        <taxon>Erigoninae</taxon>
        <taxon>Oedothorax</taxon>
    </lineage>
</organism>
<dbReference type="AlphaFoldDB" id="A0AAV6UJN0"/>
<accession>A0AAV6UJN0</accession>
<evidence type="ECO:0000313" key="1">
    <source>
        <dbReference type="EMBL" id="KAG8183953.1"/>
    </source>
</evidence>
<gene>
    <name evidence="1" type="ORF">JTE90_005184</name>
</gene>
<comment type="caution">
    <text evidence="1">The sequence shown here is derived from an EMBL/GenBank/DDBJ whole genome shotgun (WGS) entry which is preliminary data.</text>
</comment>